<reference evidence="5 6" key="1">
    <citation type="journal article" date="2007" name="Nat. Biotechnol.">
        <title>Complete genome sequence of the myxobacterium Sorangium cellulosum.</title>
        <authorList>
            <person name="Schneiker S."/>
            <person name="Perlova O."/>
            <person name="Kaiser O."/>
            <person name="Gerth K."/>
            <person name="Alici A."/>
            <person name="Altmeyer M.O."/>
            <person name="Bartels D."/>
            <person name="Bekel T."/>
            <person name="Beyer S."/>
            <person name="Bode E."/>
            <person name="Bode H.B."/>
            <person name="Bolten C.J."/>
            <person name="Choudhuri J.V."/>
            <person name="Doss S."/>
            <person name="Elnakady Y.A."/>
            <person name="Frank B."/>
            <person name="Gaigalat L."/>
            <person name="Goesmann A."/>
            <person name="Groeger C."/>
            <person name="Gross F."/>
            <person name="Jelsbak L."/>
            <person name="Jelsbak L."/>
            <person name="Kalinowski J."/>
            <person name="Kegler C."/>
            <person name="Knauber T."/>
            <person name="Konietzny S."/>
            <person name="Kopp M."/>
            <person name="Krause L."/>
            <person name="Krug D."/>
            <person name="Linke B."/>
            <person name="Mahmud T."/>
            <person name="Martinez-Arias R."/>
            <person name="McHardy A.C."/>
            <person name="Merai M."/>
            <person name="Meyer F."/>
            <person name="Mormann S."/>
            <person name="Munoz-Dorado J."/>
            <person name="Perez J."/>
            <person name="Pradella S."/>
            <person name="Rachid S."/>
            <person name="Raddatz G."/>
            <person name="Rosenau F."/>
            <person name="Rueckert C."/>
            <person name="Sasse F."/>
            <person name="Scharfe M."/>
            <person name="Schuster S.C."/>
            <person name="Suen G."/>
            <person name="Treuner-Lange A."/>
            <person name="Velicer G.J."/>
            <person name="Vorholter F.-J."/>
            <person name="Weissman K.J."/>
            <person name="Welch R.D."/>
            <person name="Wenzel S.C."/>
            <person name="Whitworth D.E."/>
            <person name="Wilhelm S."/>
            <person name="Wittmann C."/>
            <person name="Bloecker H."/>
            <person name="Puehler A."/>
            <person name="Mueller R."/>
        </authorList>
    </citation>
    <scope>NUCLEOTIDE SEQUENCE [LARGE SCALE GENOMIC DNA]</scope>
    <source>
        <strain evidence="6">So ce56</strain>
    </source>
</reference>
<protein>
    <recommendedName>
        <fullName evidence="4">Thioesterase domain-containing protein</fullName>
    </recommendedName>
</protein>
<dbReference type="InterPro" id="IPR039298">
    <property type="entry name" value="ACOT13"/>
</dbReference>
<dbReference type="AlphaFoldDB" id="A9FBN4"/>
<dbReference type="InterPro" id="IPR006683">
    <property type="entry name" value="Thioestr_dom"/>
</dbReference>
<comment type="similarity">
    <text evidence="1">Belongs to the thioesterase PaaI family.</text>
</comment>
<dbReference type="KEGG" id="scl:sce7863"/>
<accession>A9FBN4</accession>
<dbReference type="Gene3D" id="3.10.129.10">
    <property type="entry name" value="Hotdog Thioesterase"/>
    <property type="match status" value="2"/>
</dbReference>
<dbReference type="SUPFAM" id="SSF54637">
    <property type="entry name" value="Thioesterase/thiol ester dehydrase-isomerase"/>
    <property type="match status" value="2"/>
</dbReference>
<evidence type="ECO:0000259" key="4">
    <source>
        <dbReference type="Pfam" id="PF03061"/>
    </source>
</evidence>
<sequence>MPGGRTAGGSVCEAGRLRPTSADYRMTENVKTWFEDGSYPADLGVKIVAADDAQSRLFLPYEERNTMFGLVHGGALASLVPISAHAISRDPSRAVTKPLRTVSMHVGYVRAARKAVTVETRALRRVRELGFFETLITDVDGNAVAHASSTVSEAGPDSAPAAFPPLTDLPEGERAGVAPSDDAEGGGAGAIRAATAASPFLSRRQLRLLGMRRGAVEMAMDAAATNLDGNGATHEGAVLTLIDAAGATCPWTVVPPSPGASGATIALSAQVLGPLPRAGLVARAVVRARDARICWTDVAIVDGASRITHAFGTVVYRFSEKSWS</sequence>
<dbReference type="EMBL" id="AM746676">
    <property type="protein sequence ID" value="CAN98033.1"/>
    <property type="molecule type" value="Genomic_DNA"/>
</dbReference>
<proteinExistence type="inferred from homology"/>
<dbReference type="GO" id="GO:0047617">
    <property type="term" value="F:fatty acyl-CoA hydrolase activity"/>
    <property type="evidence" value="ECO:0007669"/>
    <property type="project" value="InterPro"/>
</dbReference>
<dbReference type="PANTHER" id="PTHR21660">
    <property type="entry name" value="THIOESTERASE SUPERFAMILY MEMBER-RELATED"/>
    <property type="match status" value="1"/>
</dbReference>
<dbReference type="NCBIfam" id="TIGR00369">
    <property type="entry name" value="unchar_dom_1"/>
    <property type="match status" value="1"/>
</dbReference>
<evidence type="ECO:0000313" key="5">
    <source>
        <dbReference type="EMBL" id="CAN98033.1"/>
    </source>
</evidence>
<feature type="domain" description="Thioesterase" evidence="4">
    <location>
        <begin position="68"/>
        <end position="143"/>
    </location>
</feature>
<dbReference type="HOGENOM" id="CLU_857662_0_0_7"/>
<gene>
    <name evidence="5" type="ordered locus">sce7863</name>
</gene>
<keyword evidence="2" id="KW-0378">Hydrolase</keyword>
<name>A9FBN4_SORC5</name>
<feature type="region of interest" description="Disordered" evidence="3">
    <location>
        <begin position="148"/>
        <end position="188"/>
    </location>
</feature>
<evidence type="ECO:0000256" key="1">
    <source>
        <dbReference type="ARBA" id="ARBA00008324"/>
    </source>
</evidence>
<evidence type="ECO:0000313" key="6">
    <source>
        <dbReference type="Proteomes" id="UP000002139"/>
    </source>
</evidence>
<dbReference type="CDD" id="cd03443">
    <property type="entry name" value="PaaI_thioesterase"/>
    <property type="match status" value="2"/>
</dbReference>
<dbReference type="InterPro" id="IPR003736">
    <property type="entry name" value="PAAI_dom"/>
</dbReference>
<evidence type="ECO:0000256" key="3">
    <source>
        <dbReference type="SAM" id="MobiDB-lite"/>
    </source>
</evidence>
<dbReference type="BioCyc" id="SCEL448385:SCE_RS40270-MONOMER"/>
<organism evidence="5 6">
    <name type="scientific">Sorangium cellulosum (strain So ce56)</name>
    <name type="common">Polyangium cellulosum (strain So ce56)</name>
    <dbReference type="NCBI Taxonomy" id="448385"/>
    <lineage>
        <taxon>Bacteria</taxon>
        <taxon>Pseudomonadati</taxon>
        <taxon>Myxococcota</taxon>
        <taxon>Polyangia</taxon>
        <taxon>Polyangiales</taxon>
        <taxon>Polyangiaceae</taxon>
        <taxon>Sorangium</taxon>
    </lineage>
</organism>
<dbReference type="eggNOG" id="COG2050">
    <property type="taxonomic scope" value="Bacteria"/>
</dbReference>
<evidence type="ECO:0000256" key="2">
    <source>
        <dbReference type="ARBA" id="ARBA00022801"/>
    </source>
</evidence>
<keyword evidence="6" id="KW-1185">Reference proteome</keyword>
<dbReference type="PANTHER" id="PTHR21660:SF1">
    <property type="entry name" value="ACYL-COENZYME A THIOESTERASE 13"/>
    <property type="match status" value="1"/>
</dbReference>
<dbReference type="Proteomes" id="UP000002139">
    <property type="component" value="Chromosome"/>
</dbReference>
<dbReference type="Pfam" id="PF03061">
    <property type="entry name" value="4HBT"/>
    <property type="match status" value="1"/>
</dbReference>
<dbReference type="STRING" id="448385.sce7863"/>
<dbReference type="InterPro" id="IPR029069">
    <property type="entry name" value="HotDog_dom_sf"/>
</dbReference>